<keyword evidence="2" id="KW-1185">Reference proteome</keyword>
<dbReference type="Proteomes" id="UP000000305">
    <property type="component" value="Unassembled WGS sequence"/>
</dbReference>
<dbReference type="InParanoid" id="E9HQG0"/>
<dbReference type="KEGG" id="dpx:DAPPUDRAFT_332619"/>
<dbReference type="HOGENOM" id="CLU_2457043_0_0_1"/>
<dbReference type="EMBL" id="GL732720">
    <property type="protein sequence ID" value="EFX65996.1"/>
    <property type="molecule type" value="Genomic_DNA"/>
</dbReference>
<evidence type="ECO:0000313" key="1">
    <source>
        <dbReference type="EMBL" id="EFX65996.1"/>
    </source>
</evidence>
<dbReference type="AlphaFoldDB" id="E9HQG0"/>
<sequence>MAFGESLPAFDFPESSQDDFRHVDMIDFYYGRYPGYAKYRDIFSFRQARFLWYAESGTDICYPVPVLGNLYIEIFAAPSEDRLSIRDVR</sequence>
<evidence type="ECO:0000313" key="2">
    <source>
        <dbReference type="Proteomes" id="UP000000305"/>
    </source>
</evidence>
<gene>
    <name evidence="1" type="ORF">DAPPUDRAFT_332619</name>
</gene>
<proteinExistence type="predicted"/>
<protein>
    <submittedName>
        <fullName evidence="1">Uncharacterized protein</fullName>
    </submittedName>
</protein>
<dbReference type="OrthoDB" id="6383690at2759"/>
<dbReference type="PhylomeDB" id="E9HQG0"/>
<organism evidence="1 2">
    <name type="scientific">Daphnia pulex</name>
    <name type="common">Water flea</name>
    <dbReference type="NCBI Taxonomy" id="6669"/>
    <lineage>
        <taxon>Eukaryota</taxon>
        <taxon>Metazoa</taxon>
        <taxon>Ecdysozoa</taxon>
        <taxon>Arthropoda</taxon>
        <taxon>Crustacea</taxon>
        <taxon>Branchiopoda</taxon>
        <taxon>Diplostraca</taxon>
        <taxon>Cladocera</taxon>
        <taxon>Anomopoda</taxon>
        <taxon>Daphniidae</taxon>
        <taxon>Daphnia</taxon>
    </lineage>
</organism>
<accession>E9HQG0</accession>
<name>E9HQG0_DAPPU</name>
<reference evidence="1 2" key="1">
    <citation type="journal article" date="2011" name="Science">
        <title>The ecoresponsive genome of Daphnia pulex.</title>
        <authorList>
            <person name="Colbourne J.K."/>
            <person name="Pfrender M.E."/>
            <person name="Gilbert D."/>
            <person name="Thomas W.K."/>
            <person name="Tucker A."/>
            <person name="Oakley T.H."/>
            <person name="Tokishita S."/>
            <person name="Aerts A."/>
            <person name="Arnold G.J."/>
            <person name="Basu M.K."/>
            <person name="Bauer D.J."/>
            <person name="Caceres C.E."/>
            <person name="Carmel L."/>
            <person name="Casola C."/>
            <person name="Choi J.H."/>
            <person name="Detter J.C."/>
            <person name="Dong Q."/>
            <person name="Dusheyko S."/>
            <person name="Eads B.D."/>
            <person name="Frohlich T."/>
            <person name="Geiler-Samerotte K.A."/>
            <person name="Gerlach D."/>
            <person name="Hatcher P."/>
            <person name="Jogdeo S."/>
            <person name="Krijgsveld J."/>
            <person name="Kriventseva E.V."/>
            <person name="Kultz D."/>
            <person name="Laforsch C."/>
            <person name="Lindquist E."/>
            <person name="Lopez J."/>
            <person name="Manak J.R."/>
            <person name="Muller J."/>
            <person name="Pangilinan J."/>
            <person name="Patwardhan R.P."/>
            <person name="Pitluck S."/>
            <person name="Pritham E.J."/>
            <person name="Rechtsteiner A."/>
            <person name="Rho M."/>
            <person name="Rogozin I.B."/>
            <person name="Sakarya O."/>
            <person name="Salamov A."/>
            <person name="Schaack S."/>
            <person name="Shapiro H."/>
            <person name="Shiga Y."/>
            <person name="Skalitzky C."/>
            <person name="Smith Z."/>
            <person name="Souvorov A."/>
            <person name="Sung W."/>
            <person name="Tang Z."/>
            <person name="Tsuchiya D."/>
            <person name="Tu H."/>
            <person name="Vos H."/>
            <person name="Wang M."/>
            <person name="Wolf Y.I."/>
            <person name="Yamagata H."/>
            <person name="Yamada T."/>
            <person name="Ye Y."/>
            <person name="Shaw J.R."/>
            <person name="Andrews J."/>
            <person name="Crease T.J."/>
            <person name="Tang H."/>
            <person name="Lucas S.M."/>
            <person name="Robertson H.M."/>
            <person name="Bork P."/>
            <person name="Koonin E.V."/>
            <person name="Zdobnov E.M."/>
            <person name="Grigoriev I.V."/>
            <person name="Lynch M."/>
            <person name="Boore J.L."/>
        </authorList>
    </citation>
    <scope>NUCLEOTIDE SEQUENCE [LARGE SCALE GENOMIC DNA]</scope>
</reference>